<name>A0A7J4IUA8_9ARCH</name>
<dbReference type="EMBL" id="DUGC01000004">
    <property type="protein sequence ID" value="HIH09093.1"/>
    <property type="molecule type" value="Genomic_DNA"/>
</dbReference>
<protein>
    <recommendedName>
        <fullName evidence="4">DUF1573 domain-containing protein</fullName>
    </recommendedName>
</protein>
<dbReference type="AlphaFoldDB" id="A0A7J4IUA8"/>
<keyword evidence="1" id="KW-0812">Transmembrane</keyword>
<comment type="caution">
    <text evidence="2">The sequence shown here is derived from an EMBL/GenBank/DDBJ whole genome shotgun (WGS) entry which is preliminary data.</text>
</comment>
<accession>A0A7J4IUA8</accession>
<feature type="transmembrane region" description="Helical" evidence="1">
    <location>
        <begin position="6"/>
        <end position="23"/>
    </location>
</feature>
<gene>
    <name evidence="2" type="ORF">HA254_00310</name>
</gene>
<sequence length="137" mass="14173">YLMTYGWALVVIVIVVAALVFLINPSQVGTEGCTGFTKLPIGNFQFDDETGLQFKITNQTGRALSIVSFSGTFNNGGASSYATDATVTTVGANSEVTVTLDPGTLVAGPVTADLNVTYNDGDFSRTATGTCKGTITA</sequence>
<keyword evidence="1" id="KW-0472">Membrane</keyword>
<evidence type="ECO:0008006" key="4">
    <source>
        <dbReference type="Google" id="ProtNLM"/>
    </source>
</evidence>
<evidence type="ECO:0000256" key="1">
    <source>
        <dbReference type="SAM" id="Phobius"/>
    </source>
</evidence>
<evidence type="ECO:0000313" key="3">
    <source>
        <dbReference type="Proteomes" id="UP000565078"/>
    </source>
</evidence>
<proteinExistence type="predicted"/>
<reference evidence="3" key="1">
    <citation type="journal article" date="2020" name="bioRxiv">
        <title>A rank-normalized archaeal taxonomy based on genome phylogeny resolves widespread incomplete and uneven classifications.</title>
        <authorList>
            <person name="Rinke C."/>
            <person name="Chuvochina M."/>
            <person name="Mussig A.J."/>
            <person name="Chaumeil P.-A."/>
            <person name="Waite D.W."/>
            <person name="Whitman W.B."/>
            <person name="Parks D.H."/>
            <person name="Hugenholtz P."/>
        </authorList>
    </citation>
    <scope>NUCLEOTIDE SEQUENCE [LARGE SCALE GENOMIC DNA]</scope>
</reference>
<keyword evidence="1" id="KW-1133">Transmembrane helix</keyword>
<dbReference type="Proteomes" id="UP000565078">
    <property type="component" value="Unassembled WGS sequence"/>
</dbReference>
<feature type="non-terminal residue" evidence="2">
    <location>
        <position position="1"/>
    </location>
</feature>
<organism evidence="2 3">
    <name type="scientific">Candidatus Iainarchaeum sp</name>
    <dbReference type="NCBI Taxonomy" id="3101447"/>
    <lineage>
        <taxon>Archaea</taxon>
        <taxon>Candidatus Iainarchaeota</taxon>
        <taxon>Candidatus Iainarchaeia</taxon>
        <taxon>Candidatus Iainarchaeales</taxon>
        <taxon>Candidatus Iainarchaeaceae</taxon>
        <taxon>Candidatus Iainarchaeum</taxon>
    </lineage>
</organism>
<evidence type="ECO:0000313" key="2">
    <source>
        <dbReference type="EMBL" id="HIH09093.1"/>
    </source>
</evidence>